<reference evidence="1 2" key="1">
    <citation type="submission" date="2016-10" db="EMBL/GenBank/DDBJ databases">
        <authorList>
            <person name="de Groot N.N."/>
        </authorList>
    </citation>
    <scope>NUCLEOTIDE SEQUENCE [LARGE SCALE GENOMIC DNA]</scope>
    <source>
        <strain evidence="1 2">GAS232</strain>
    </source>
</reference>
<organism evidence="1 2">
    <name type="scientific">Terriglobus roseus</name>
    <dbReference type="NCBI Taxonomy" id="392734"/>
    <lineage>
        <taxon>Bacteria</taxon>
        <taxon>Pseudomonadati</taxon>
        <taxon>Acidobacteriota</taxon>
        <taxon>Terriglobia</taxon>
        <taxon>Terriglobales</taxon>
        <taxon>Acidobacteriaceae</taxon>
        <taxon>Terriglobus</taxon>
    </lineage>
</organism>
<accession>A0A1G7PTP1</accession>
<keyword evidence="2" id="KW-1185">Reference proteome</keyword>
<name>A0A1G7PTP1_9BACT</name>
<proteinExistence type="predicted"/>
<sequence>MPIACRPSNLSSDVRCTVCGQGFLLYGDRLISQERVAVRESVQRMLRRQHEDSQYTAEGFDFDWVAEPRTH</sequence>
<evidence type="ECO:0000313" key="1">
    <source>
        <dbReference type="EMBL" id="SDF89601.1"/>
    </source>
</evidence>
<dbReference type="AlphaFoldDB" id="A0A1G7PTP1"/>
<evidence type="ECO:0000313" key="2">
    <source>
        <dbReference type="Proteomes" id="UP000182427"/>
    </source>
</evidence>
<dbReference type="Proteomes" id="UP000182427">
    <property type="component" value="Chromosome I"/>
</dbReference>
<dbReference type="EMBL" id="LT629690">
    <property type="protein sequence ID" value="SDF89601.1"/>
    <property type="molecule type" value="Genomic_DNA"/>
</dbReference>
<gene>
    <name evidence="1" type="ORF">SAMN05444167_3621</name>
</gene>
<protein>
    <submittedName>
        <fullName evidence="1">Uncharacterized protein</fullName>
    </submittedName>
</protein>